<dbReference type="InterPro" id="IPR005084">
    <property type="entry name" value="CBM6"/>
</dbReference>
<gene>
    <name evidence="4" type="ORF">AXE80_12915</name>
</gene>
<dbReference type="InterPro" id="IPR008979">
    <property type="entry name" value="Galactose-bd-like_sf"/>
</dbReference>
<keyword evidence="1 2" id="KW-0732">Signal</keyword>
<name>A0A1B1Y8L6_9FLAO</name>
<accession>A0A1B1Y8L6</accession>
<dbReference type="Pfam" id="PF03422">
    <property type="entry name" value="CBM_6"/>
    <property type="match status" value="1"/>
</dbReference>
<organism evidence="4 5">
    <name type="scientific">Wenyingzhuangia fucanilytica</name>
    <dbReference type="NCBI Taxonomy" id="1790137"/>
    <lineage>
        <taxon>Bacteria</taxon>
        <taxon>Pseudomonadati</taxon>
        <taxon>Bacteroidota</taxon>
        <taxon>Flavobacteriia</taxon>
        <taxon>Flavobacteriales</taxon>
        <taxon>Flavobacteriaceae</taxon>
        <taxon>Wenyingzhuangia</taxon>
    </lineage>
</organism>
<dbReference type="AlphaFoldDB" id="A0A1B1Y8L6"/>
<dbReference type="Pfam" id="PF18962">
    <property type="entry name" value="Por_Secre_tail"/>
    <property type="match status" value="1"/>
</dbReference>
<protein>
    <recommendedName>
        <fullName evidence="3">CBM6 domain-containing protein</fullName>
    </recommendedName>
</protein>
<reference evidence="4 5" key="1">
    <citation type="submission" date="2016-02" db="EMBL/GenBank/DDBJ databases">
        <authorList>
            <person name="Wen L."/>
            <person name="He K."/>
            <person name="Yang H."/>
        </authorList>
    </citation>
    <scope>NUCLEOTIDE SEQUENCE [LARGE SCALE GENOMIC DNA]</scope>
    <source>
        <strain evidence="4 5">CZ1127</strain>
    </source>
</reference>
<evidence type="ECO:0000259" key="3">
    <source>
        <dbReference type="PROSITE" id="PS51175"/>
    </source>
</evidence>
<dbReference type="NCBIfam" id="TIGR04183">
    <property type="entry name" value="Por_Secre_tail"/>
    <property type="match status" value="1"/>
</dbReference>
<dbReference type="SMART" id="SM00606">
    <property type="entry name" value="CBD_IV"/>
    <property type="match status" value="1"/>
</dbReference>
<evidence type="ECO:0000256" key="2">
    <source>
        <dbReference type="SAM" id="SignalP"/>
    </source>
</evidence>
<dbReference type="InterPro" id="IPR026444">
    <property type="entry name" value="Secre_tail"/>
</dbReference>
<dbReference type="PROSITE" id="PS51175">
    <property type="entry name" value="CBM6"/>
    <property type="match status" value="1"/>
</dbReference>
<dbReference type="KEGG" id="wfu:AXE80_12915"/>
<feature type="signal peptide" evidence="2">
    <location>
        <begin position="1"/>
        <end position="23"/>
    </location>
</feature>
<keyword evidence="5" id="KW-1185">Reference proteome</keyword>
<evidence type="ECO:0000256" key="1">
    <source>
        <dbReference type="ARBA" id="ARBA00022729"/>
    </source>
</evidence>
<dbReference type="Gene3D" id="2.60.120.260">
    <property type="entry name" value="Galactose-binding domain-like"/>
    <property type="match status" value="1"/>
</dbReference>
<evidence type="ECO:0000313" key="4">
    <source>
        <dbReference type="EMBL" id="ANW97130.1"/>
    </source>
</evidence>
<dbReference type="RefSeq" id="WP_068828034.1">
    <property type="nucleotide sequence ID" value="NZ_CP014224.1"/>
</dbReference>
<sequence length="686" mass="73709">MKTFKLPITFLLSFFLIGIFAQAQITVHSLESLSNYIDDDNVTVKLAPGTYTITASNASNYGGWETIGTGTVWTLFPVTASNSVFDFTDVFINVETGVFREFGNKDVYEIRISGNNTTLKNLTLTDVGDVHDNPRRGALSIAIDGKNNVVDGFYVTAKGSLPYGYGDIFGKGGGSLVPLDKHSGILIRGDYNTLKNTTMIHRAFGHCVFMQAANHPTIDGCYIEGEMRSTDDILAEEGTGTLGDQQGFITTWGYKLPPGFMIALCEAGIRSYNAGTTTIDGVSYERGTNDVTVLNTTVKNTRSGCTITQGSGYRHVENVTLIGNENGFAIGNGEVINCYADAAYGPAFNSEGGIEGSVTLMKPENGYYNGSKSVGSSSGGTFTVHAEDDVDIPSDMAIQLGSYRSFRHQLGSNLMYQLDTVFSGATIYNYSNAAIDFGPGASNSKATTCSVVTDSGTGNTVNSWDGCEYTYIKVDVDGCENTAADMNAECFDNMYGIVDEGANIGFIQDGDWVAYHNIDLTNINVVKANASSKTNGGTIEVRLGSTTGTLIGSLDVAGTGGWGNWEIAQTNITNVSGNQDVYFVFTGESGYLFNVDWFSFENTLSLNDDYELGKIQVSPNPATNQITILNAFETVLEVFNANGLLTSKASIIENEKVFSLEHLSAGIYFLKFKSSQGTAVKKIVIK</sequence>
<dbReference type="STRING" id="1790137.AXE80_12915"/>
<feature type="chain" id="PRO_5008532608" description="CBM6 domain-containing protein" evidence="2">
    <location>
        <begin position="24"/>
        <end position="686"/>
    </location>
</feature>
<feature type="domain" description="CBM6" evidence="3">
    <location>
        <begin position="474"/>
        <end position="601"/>
    </location>
</feature>
<proteinExistence type="predicted"/>
<dbReference type="InterPro" id="IPR006584">
    <property type="entry name" value="Cellulose-bd_IV"/>
</dbReference>
<dbReference type="CDD" id="cd04084">
    <property type="entry name" value="CBM6_xylanase-like"/>
    <property type="match status" value="1"/>
</dbReference>
<dbReference type="GO" id="GO:0030246">
    <property type="term" value="F:carbohydrate binding"/>
    <property type="evidence" value="ECO:0007669"/>
    <property type="project" value="InterPro"/>
</dbReference>
<dbReference type="EMBL" id="CP014224">
    <property type="protein sequence ID" value="ANW97130.1"/>
    <property type="molecule type" value="Genomic_DNA"/>
</dbReference>
<dbReference type="SUPFAM" id="SSF49785">
    <property type="entry name" value="Galactose-binding domain-like"/>
    <property type="match status" value="1"/>
</dbReference>
<dbReference type="OrthoDB" id="1169780at2"/>
<evidence type="ECO:0000313" key="5">
    <source>
        <dbReference type="Proteomes" id="UP000092967"/>
    </source>
</evidence>
<dbReference type="Proteomes" id="UP000092967">
    <property type="component" value="Chromosome"/>
</dbReference>